<organism evidence="2 3">
    <name type="scientific">Flavobacterium jejuense</name>
    <dbReference type="NCBI Taxonomy" id="1544455"/>
    <lineage>
        <taxon>Bacteria</taxon>
        <taxon>Pseudomonadati</taxon>
        <taxon>Bacteroidota</taxon>
        <taxon>Flavobacteriia</taxon>
        <taxon>Flavobacteriales</taxon>
        <taxon>Flavobacteriaceae</taxon>
        <taxon>Flavobacterium</taxon>
    </lineage>
</organism>
<comment type="caution">
    <text evidence="2">The sequence shown here is derived from an EMBL/GenBank/DDBJ whole genome shotgun (WGS) entry which is preliminary data.</text>
</comment>
<dbReference type="RefSeq" id="WP_140963154.1">
    <property type="nucleotide sequence ID" value="NZ_VEVQ02000009.1"/>
</dbReference>
<keyword evidence="1" id="KW-0472">Membrane</keyword>
<reference evidence="2" key="1">
    <citation type="submission" date="2019-05" db="EMBL/GenBank/DDBJ databases">
        <authorList>
            <person name="Lianzixin W."/>
        </authorList>
    </citation>
    <scope>NUCLEOTIDE SEQUENCE</scope>
    <source>
        <strain evidence="2">EC11</strain>
    </source>
</reference>
<evidence type="ECO:0000256" key="1">
    <source>
        <dbReference type="SAM" id="Phobius"/>
    </source>
</evidence>
<accession>A0ABX0IVL4</accession>
<gene>
    <name evidence="2" type="ORF">FIA58_014230</name>
</gene>
<feature type="transmembrane region" description="Helical" evidence="1">
    <location>
        <begin position="12"/>
        <end position="31"/>
    </location>
</feature>
<keyword evidence="1" id="KW-0812">Transmembrane</keyword>
<proteinExistence type="predicted"/>
<protein>
    <recommendedName>
        <fullName evidence="4">DUF304 domain-containing protein</fullName>
    </recommendedName>
</protein>
<name>A0ABX0IVL4_9FLAO</name>
<evidence type="ECO:0000313" key="3">
    <source>
        <dbReference type="Proteomes" id="UP000817854"/>
    </source>
</evidence>
<dbReference type="EMBL" id="VEVQ02000009">
    <property type="protein sequence ID" value="NHN26839.1"/>
    <property type="molecule type" value="Genomic_DNA"/>
</dbReference>
<evidence type="ECO:0000313" key="2">
    <source>
        <dbReference type="EMBL" id="NHN26839.1"/>
    </source>
</evidence>
<dbReference type="Proteomes" id="UP000817854">
    <property type="component" value="Unassembled WGS sequence"/>
</dbReference>
<sequence length="156" mass="18713">MEKLSENNRGLQLTVPVILFITSLLLCVFFLKNYAIYMTILLVILITFFSLYILKIYKQTENIFYDTNYLYLIGNQGERKIKLNRIKRVKLTLSEQKIFGFQYYLYRIDFKIGEYSLDSVEFWISNSNKKLGEFEKMISYYYPNINIEHHASTFNN</sequence>
<keyword evidence="3" id="KW-1185">Reference proteome</keyword>
<keyword evidence="1" id="KW-1133">Transmembrane helix</keyword>
<feature type="transmembrane region" description="Helical" evidence="1">
    <location>
        <begin position="37"/>
        <end position="54"/>
    </location>
</feature>
<evidence type="ECO:0008006" key="4">
    <source>
        <dbReference type="Google" id="ProtNLM"/>
    </source>
</evidence>
<reference evidence="2" key="2">
    <citation type="submission" date="2020-02" db="EMBL/GenBank/DDBJ databases">
        <title>Flavobacterium profundi sp. nov., isolated from a deep-sea seamount.</title>
        <authorList>
            <person name="Zhang D.-C."/>
        </authorList>
    </citation>
    <scope>NUCLEOTIDE SEQUENCE</scope>
    <source>
        <strain evidence="2">EC11</strain>
    </source>
</reference>